<evidence type="ECO:0000313" key="2">
    <source>
        <dbReference type="Proteomes" id="UP000683000"/>
    </source>
</evidence>
<dbReference type="Proteomes" id="UP000683000">
    <property type="component" value="Unassembled WGS sequence"/>
</dbReference>
<name>A0A8I2YU02_9AGAM</name>
<evidence type="ECO:0000313" key="1">
    <source>
        <dbReference type="EMBL" id="KAG6378311.1"/>
    </source>
</evidence>
<dbReference type="AlphaFoldDB" id="A0A8I2YU02"/>
<organism evidence="1 2">
    <name type="scientific">Boletus reticuloceps</name>
    <dbReference type="NCBI Taxonomy" id="495285"/>
    <lineage>
        <taxon>Eukaryota</taxon>
        <taxon>Fungi</taxon>
        <taxon>Dikarya</taxon>
        <taxon>Basidiomycota</taxon>
        <taxon>Agaricomycotina</taxon>
        <taxon>Agaricomycetes</taxon>
        <taxon>Agaricomycetidae</taxon>
        <taxon>Boletales</taxon>
        <taxon>Boletineae</taxon>
        <taxon>Boletaceae</taxon>
        <taxon>Boletoideae</taxon>
        <taxon>Boletus</taxon>
    </lineage>
</organism>
<dbReference type="EMBL" id="JAGFBS010000007">
    <property type="protein sequence ID" value="KAG6378311.1"/>
    <property type="molecule type" value="Genomic_DNA"/>
</dbReference>
<keyword evidence="2" id="KW-1185">Reference proteome</keyword>
<proteinExistence type="predicted"/>
<accession>A0A8I2YU02</accession>
<comment type="caution">
    <text evidence="1">The sequence shown here is derived from an EMBL/GenBank/DDBJ whole genome shotgun (WGS) entry which is preliminary data.</text>
</comment>
<gene>
    <name evidence="1" type="ORF">JVT61DRAFT_14032</name>
</gene>
<sequence length="203" mass="22906">MVGGPGRLDCCVAVGKGAETRSTRVSSPGRRTLEFHSGLLVSIGRAAYYRGDNYLYPRFLELPPDLSPTWCMRGQVRLNLLGMRCRHLSATLPRRPQGGMSTPLTKVGTNLSSDRNQFDVLHLSRPYPGLHGHGRTYTEHPKKRQRRIYGGVLDASRNSDFLLTELVRVRQFRFMIPFYPLHTPSASNYDYNITGATCLHRSN</sequence>
<protein>
    <submittedName>
        <fullName evidence="1">Uncharacterized protein</fullName>
    </submittedName>
</protein>
<reference evidence="1" key="1">
    <citation type="submission" date="2021-03" db="EMBL/GenBank/DDBJ databases">
        <title>Evolutionary innovations through gain and loss of genes in the ectomycorrhizal Boletales.</title>
        <authorList>
            <person name="Wu G."/>
            <person name="Miyauchi S."/>
            <person name="Morin E."/>
            <person name="Yang Z.-L."/>
            <person name="Xu J."/>
            <person name="Martin F.M."/>
        </authorList>
    </citation>
    <scope>NUCLEOTIDE SEQUENCE</scope>
    <source>
        <strain evidence="1">BR01</strain>
    </source>
</reference>